<feature type="domain" description="GPI inositol-deacylase PGAP1-like alpha/beta" evidence="1">
    <location>
        <begin position="99"/>
        <end position="148"/>
    </location>
</feature>
<keyword evidence="4" id="KW-1185">Reference proteome</keyword>
<sequence length="489" mass="54635">MVLSLVLPLQVHAGKFGKGDASGTPGQWYEGLPPSYVDPAKSPVVFIHGLNSSSHTWWEENDMYDMAYQNGFETAFVDLYPTNNMWDNGRLLAEKLEEIYHHFGEKLVIVGHSKGGIDTQSALVHYGASSFVDRVITLSSPHQGSELANLAYSSWAGWLADIIGGKNEATYSLQTGYMDYFRQQTDVHSYTPIYTLAGTSWGSFGSSLYWGGLYLSSYGANDGAVTVKSSTLPYSTELQVGNWNHSEIRTGRSTFSHFSDYLYETTEDLQAKNVSTFKNEDYLSAEAYLRGGHYKGKTIETFSVEESAEEITINWISDQKDTNFTLTDPDGSKWSSFDTKPDETIVFEGSYHHTLTVDSPAAGQWKIEAFSHNENYLLAVQFDSLLNEAFNLEVDRDLEVSFSKKTPAQAMDGKNVKSIINLEYYKNGKQKSRRVKWDDLDGTSSKKLANLGEGVYNLTIDLEGKTQNKNFNRTIVTSVYVDGSGRVIK</sequence>
<dbReference type="EMBL" id="BMEL01000004">
    <property type="protein sequence ID" value="GGF30790.1"/>
    <property type="molecule type" value="Genomic_DNA"/>
</dbReference>
<evidence type="ECO:0000259" key="1">
    <source>
        <dbReference type="Pfam" id="PF07819"/>
    </source>
</evidence>
<evidence type="ECO:0008006" key="5">
    <source>
        <dbReference type="Google" id="ProtNLM"/>
    </source>
</evidence>
<proteinExistence type="predicted"/>
<dbReference type="SUPFAM" id="SSF53474">
    <property type="entry name" value="alpha/beta-Hydrolases"/>
    <property type="match status" value="1"/>
</dbReference>
<dbReference type="PANTHER" id="PTHR37946:SF1">
    <property type="entry name" value="SLL1969 PROTEIN"/>
    <property type="match status" value="1"/>
</dbReference>
<gene>
    <name evidence="3" type="ORF">GCM10010954_32440</name>
</gene>
<dbReference type="Pfam" id="PF07819">
    <property type="entry name" value="PGAP1"/>
    <property type="match status" value="1"/>
</dbReference>
<protein>
    <recommendedName>
        <fullName evidence="5">Triacylglycerol lipase</fullName>
    </recommendedName>
</protein>
<dbReference type="PANTHER" id="PTHR37946">
    <property type="entry name" value="SLL1969 PROTEIN"/>
    <property type="match status" value="1"/>
</dbReference>
<dbReference type="Gene3D" id="3.40.50.1820">
    <property type="entry name" value="alpha/beta hydrolase"/>
    <property type="match status" value="1"/>
</dbReference>
<evidence type="ECO:0000313" key="3">
    <source>
        <dbReference type="EMBL" id="GGF30790.1"/>
    </source>
</evidence>
<accession>A0A917B9K2</accession>
<dbReference type="Pfam" id="PF23560">
    <property type="entry name" value="GBD_Hemicentin"/>
    <property type="match status" value="1"/>
</dbReference>
<evidence type="ECO:0000313" key="4">
    <source>
        <dbReference type="Proteomes" id="UP000660110"/>
    </source>
</evidence>
<feature type="domain" description="Hemicentin/VWA7 galactose-binding" evidence="2">
    <location>
        <begin position="295"/>
        <end position="377"/>
    </location>
</feature>
<organism evidence="3 4">
    <name type="scientific">Halobacillus andaensis</name>
    <dbReference type="NCBI Taxonomy" id="1176239"/>
    <lineage>
        <taxon>Bacteria</taxon>
        <taxon>Bacillati</taxon>
        <taxon>Bacillota</taxon>
        <taxon>Bacilli</taxon>
        <taxon>Bacillales</taxon>
        <taxon>Bacillaceae</taxon>
        <taxon>Halobacillus</taxon>
    </lineage>
</organism>
<dbReference type="AlphaFoldDB" id="A0A917B9K2"/>
<name>A0A917B9K2_HALAA</name>
<reference evidence="3" key="2">
    <citation type="submission" date="2020-09" db="EMBL/GenBank/DDBJ databases">
        <authorList>
            <person name="Sun Q."/>
            <person name="Zhou Y."/>
        </authorList>
    </citation>
    <scope>NUCLEOTIDE SEQUENCE</scope>
    <source>
        <strain evidence="3">CGMCC 1.12153</strain>
    </source>
</reference>
<dbReference type="Proteomes" id="UP000660110">
    <property type="component" value="Unassembled WGS sequence"/>
</dbReference>
<dbReference type="InterPro" id="IPR056475">
    <property type="entry name" value="GBD_Hemicentin/VWA7"/>
</dbReference>
<comment type="caution">
    <text evidence="3">The sequence shown here is derived from an EMBL/GenBank/DDBJ whole genome shotgun (WGS) entry which is preliminary data.</text>
</comment>
<dbReference type="InterPro" id="IPR029058">
    <property type="entry name" value="AB_hydrolase_fold"/>
</dbReference>
<dbReference type="InterPro" id="IPR012908">
    <property type="entry name" value="PGAP1-ab_dom-like"/>
</dbReference>
<reference evidence="3" key="1">
    <citation type="journal article" date="2014" name="Int. J. Syst. Evol. Microbiol.">
        <title>Complete genome sequence of Corynebacterium casei LMG S-19264T (=DSM 44701T), isolated from a smear-ripened cheese.</title>
        <authorList>
            <consortium name="US DOE Joint Genome Institute (JGI-PGF)"/>
            <person name="Walter F."/>
            <person name="Albersmeier A."/>
            <person name="Kalinowski J."/>
            <person name="Ruckert C."/>
        </authorList>
    </citation>
    <scope>NUCLEOTIDE SEQUENCE</scope>
    <source>
        <strain evidence="3">CGMCC 1.12153</strain>
    </source>
</reference>
<dbReference type="GO" id="GO:0016788">
    <property type="term" value="F:hydrolase activity, acting on ester bonds"/>
    <property type="evidence" value="ECO:0007669"/>
    <property type="project" value="InterPro"/>
</dbReference>
<evidence type="ECO:0000259" key="2">
    <source>
        <dbReference type="Pfam" id="PF23560"/>
    </source>
</evidence>